<gene>
    <name evidence="3" type="ORF">C5748_20260</name>
</gene>
<reference evidence="3 4" key="1">
    <citation type="submission" date="2018-02" db="EMBL/GenBank/DDBJ databases">
        <title>The draft genome of Phyllobacterium sp. 1N-3.</title>
        <authorList>
            <person name="Liu L."/>
            <person name="Li L."/>
            <person name="Zhang X."/>
            <person name="Wang T."/>
            <person name="Liang L."/>
        </authorList>
    </citation>
    <scope>NUCLEOTIDE SEQUENCE [LARGE SCALE GENOMIC DNA]</scope>
    <source>
        <strain evidence="3 4">1N-3</strain>
    </source>
</reference>
<feature type="domain" description="Glycosyltransferase subfamily 4-like N-terminal" evidence="2">
    <location>
        <begin position="15"/>
        <end position="183"/>
    </location>
</feature>
<dbReference type="InterPro" id="IPR028098">
    <property type="entry name" value="Glyco_trans_4-like_N"/>
</dbReference>
<keyword evidence="3" id="KW-0378">Hydrolase</keyword>
<protein>
    <submittedName>
        <fullName evidence="3">Glycoside hydrolase</fullName>
    </submittedName>
</protein>
<dbReference type="PANTHER" id="PTHR12526">
    <property type="entry name" value="GLYCOSYLTRANSFERASE"/>
    <property type="match status" value="1"/>
</dbReference>
<evidence type="ECO:0000259" key="1">
    <source>
        <dbReference type="Pfam" id="PF00534"/>
    </source>
</evidence>
<dbReference type="SUPFAM" id="SSF53756">
    <property type="entry name" value="UDP-Glycosyltransferase/glycogen phosphorylase"/>
    <property type="match status" value="1"/>
</dbReference>
<feature type="domain" description="Glycosyl transferase family 1" evidence="1">
    <location>
        <begin position="199"/>
        <end position="360"/>
    </location>
</feature>
<dbReference type="GO" id="GO:0016787">
    <property type="term" value="F:hydrolase activity"/>
    <property type="evidence" value="ECO:0007669"/>
    <property type="project" value="UniProtKB-KW"/>
</dbReference>
<proteinExistence type="predicted"/>
<dbReference type="CDD" id="cd03821">
    <property type="entry name" value="GT4_Bme6-like"/>
    <property type="match status" value="1"/>
</dbReference>
<dbReference type="Proteomes" id="UP000239434">
    <property type="component" value="Unassembled WGS sequence"/>
</dbReference>
<dbReference type="AlphaFoldDB" id="A0A2S9IM58"/>
<evidence type="ECO:0000313" key="4">
    <source>
        <dbReference type="Proteomes" id="UP000239434"/>
    </source>
</evidence>
<comment type="caution">
    <text evidence="3">The sequence shown here is derived from an EMBL/GenBank/DDBJ whole genome shotgun (WGS) entry which is preliminary data.</text>
</comment>
<keyword evidence="4" id="KW-1185">Reference proteome</keyword>
<organism evidence="3 4">
    <name type="scientific">Phyllobacterium phragmitis</name>
    <dbReference type="NCBI Taxonomy" id="2670329"/>
    <lineage>
        <taxon>Bacteria</taxon>
        <taxon>Pseudomonadati</taxon>
        <taxon>Pseudomonadota</taxon>
        <taxon>Alphaproteobacteria</taxon>
        <taxon>Hyphomicrobiales</taxon>
        <taxon>Phyllobacteriaceae</taxon>
        <taxon>Phyllobacterium</taxon>
    </lineage>
</organism>
<accession>A0A2S9IM58</accession>
<sequence>MKIIHVIGSVDPAKGGPQAVVIRLAAAQAALGHDVHLVSYGNPEIERRSFLAAAAIPDFGKVQRHILPMPRRMERLFAPRARRRLRRLLAGADFVHLHGVWEAILPAAAALARRRGIAYCVRPAGMLDVWSLKQKAWKKQLALIAGYRRMLDGAAFIQALNADEAQLMEPLALKAPSVVIPNGIFLEELEPGGRSGTFRRRIPALGDRRFILFLSRLHYKKGLDILAEAFAMAAASCPDVDLVVAGPDEGAGEAFKRAIAAKGLSDRVHITGPVYGREKIDAMREAECFCLPSRQEGFSVAITEALACGLPVVITDACHFPEVESSGAGLICSLDAAAVADALATVLCDPLAARAMGERGGALVRQHYTWPKIAHRTIEAYAAVLDIKRRVFTARAGLPA</sequence>
<dbReference type="Pfam" id="PF00534">
    <property type="entry name" value="Glycos_transf_1"/>
    <property type="match status" value="1"/>
</dbReference>
<evidence type="ECO:0000259" key="2">
    <source>
        <dbReference type="Pfam" id="PF13579"/>
    </source>
</evidence>
<dbReference type="RefSeq" id="WP_105743754.1">
    <property type="nucleotide sequence ID" value="NZ_PVBR01000018.1"/>
</dbReference>
<dbReference type="EMBL" id="PVBR01000018">
    <property type="protein sequence ID" value="PRD41616.1"/>
    <property type="molecule type" value="Genomic_DNA"/>
</dbReference>
<name>A0A2S9IM58_9HYPH</name>
<evidence type="ECO:0000313" key="3">
    <source>
        <dbReference type="EMBL" id="PRD41616.1"/>
    </source>
</evidence>
<dbReference type="Gene3D" id="3.40.50.2000">
    <property type="entry name" value="Glycogen Phosphorylase B"/>
    <property type="match status" value="2"/>
</dbReference>
<dbReference type="InterPro" id="IPR001296">
    <property type="entry name" value="Glyco_trans_1"/>
</dbReference>
<dbReference type="Pfam" id="PF13579">
    <property type="entry name" value="Glyco_trans_4_4"/>
    <property type="match status" value="1"/>
</dbReference>
<dbReference type="GO" id="GO:0016757">
    <property type="term" value="F:glycosyltransferase activity"/>
    <property type="evidence" value="ECO:0007669"/>
    <property type="project" value="InterPro"/>
</dbReference>